<dbReference type="EMBL" id="SNYV01000018">
    <property type="protein sequence ID" value="TDQ73706.1"/>
    <property type="molecule type" value="Genomic_DNA"/>
</dbReference>
<keyword evidence="2" id="KW-0223">Dioxygenase</keyword>
<feature type="domain" description="Aspartyl/asparaginy/proline hydroxylase" evidence="1">
    <location>
        <begin position="18"/>
        <end position="173"/>
    </location>
</feature>
<reference evidence="2 3" key="1">
    <citation type="submission" date="2019-03" db="EMBL/GenBank/DDBJ databases">
        <title>Genomic Encyclopedia of Archaeal and Bacterial Type Strains, Phase II (KMG-II): from individual species to whole genera.</title>
        <authorList>
            <person name="Goeker M."/>
        </authorList>
    </citation>
    <scope>NUCLEOTIDE SEQUENCE [LARGE SCALE GENOMIC DNA]</scope>
    <source>
        <strain evidence="2 3">DSM 28353</strain>
    </source>
</reference>
<evidence type="ECO:0000313" key="2">
    <source>
        <dbReference type="EMBL" id="TDQ73706.1"/>
    </source>
</evidence>
<dbReference type="RefSeq" id="WP_133586300.1">
    <property type="nucleotide sequence ID" value="NZ_SNYV01000018.1"/>
</dbReference>
<dbReference type="SUPFAM" id="SSF51197">
    <property type="entry name" value="Clavaminate synthase-like"/>
    <property type="match status" value="1"/>
</dbReference>
<evidence type="ECO:0000313" key="3">
    <source>
        <dbReference type="Proteomes" id="UP000295292"/>
    </source>
</evidence>
<protein>
    <submittedName>
        <fullName evidence="2">Quercetin dioxygenase-like cupin family protein</fullName>
    </submittedName>
</protein>
<dbReference type="InterPro" id="IPR027443">
    <property type="entry name" value="IPNS-like_sf"/>
</dbReference>
<gene>
    <name evidence="2" type="ORF">CLV99_4143</name>
</gene>
<dbReference type="Gene3D" id="2.60.120.330">
    <property type="entry name" value="B-lactam Antibiotic, Isopenicillin N Synthase, Chain"/>
    <property type="match status" value="1"/>
</dbReference>
<dbReference type="AlphaFoldDB" id="A0A4R6W7W5"/>
<dbReference type="InterPro" id="IPR007803">
    <property type="entry name" value="Asp/Arg/Pro-Hydrxlase"/>
</dbReference>
<dbReference type="GO" id="GO:0051213">
    <property type="term" value="F:dioxygenase activity"/>
    <property type="evidence" value="ECO:0007669"/>
    <property type="project" value="UniProtKB-KW"/>
</dbReference>
<evidence type="ECO:0000259" key="1">
    <source>
        <dbReference type="Pfam" id="PF05118"/>
    </source>
</evidence>
<organism evidence="2 3">
    <name type="scientific">Sphingobacterium yanglingense</name>
    <dbReference type="NCBI Taxonomy" id="1437280"/>
    <lineage>
        <taxon>Bacteria</taxon>
        <taxon>Pseudomonadati</taxon>
        <taxon>Bacteroidota</taxon>
        <taxon>Sphingobacteriia</taxon>
        <taxon>Sphingobacteriales</taxon>
        <taxon>Sphingobacteriaceae</taxon>
        <taxon>Sphingobacterium</taxon>
    </lineage>
</organism>
<accession>A0A4R6W7W5</accession>
<keyword evidence="3" id="KW-1185">Reference proteome</keyword>
<dbReference type="Proteomes" id="UP000295292">
    <property type="component" value="Unassembled WGS sequence"/>
</dbReference>
<comment type="caution">
    <text evidence="2">The sequence shown here is derived from an EMBL/GenBank/DDBJ whole genome shotgun (WGS) entry which is preliminary data.</text>
</comment>
<keyword evidence="2" id="KW-0560">Oxidoreductase</keyword>
<name>A0A4R6W7W5_9SPHI</name>
<dbReference type="Pfam" id="PF05118">
    <property type="entry name" value="Asp_Arg_Hydrox"/>
    <property type="match status" value="1"/>
</dbReference>
<dbReference type="OrthoDB" id="1441538at2"/>
<sequence>MCNSIKFNRDYEVALLQEELQICVQYDWVQHFNQRDYEGNWECISLRSVDGRNQTIVGFGGEGSYQDTPLLDQVPYVRAVIDGIPGAKESIRMMALYPGAEIKPHKDPGCSYTDGVYRIHIPICTNPYVEFYLEGERVVMEEGSCWYLDFSKTHQIINRSEQIRVHLVIDGIRDALTDAWFSENGYVEPAKPGYDEVTKRAMIAQLEMMEGEGARQLILQLRKELKDA</sequence>
<proteinExistence type="predicted"/>